<protein>
    <submittedName>
        <fullName evidence="6">PAS domain S-box/diguanylate cyclase (GGDEF) domain-containing protein</fullName>
    </submittedName>
</protein>
<dbReference type="GO" id="GO:0016020">
    <property type="term" value="C:membrane"/>
    <property type="evidence" value="ECO:0007669"/>
    <property type="project" value="InterPro"/>
</dbReference>
<dbReference type="SMART" id="SM00086">
    <property type="entry name" value="PAC"/>
    <property type="match status" value="1"/>
</dbReference>
<dbReference type="InterPro" id="IPR000700">
    <property type="entry name" value="PAS-assoc_C"/>
</dbReference>
<dbReference type="Pfam" id="PF00672">
    <property type="entry name" value="HAMP"/>
    <property type="match status" value="1"/>
</dbReference>
<dbReference type="NCBIfam" id="TIGR00254">
    <property type="entry name" value="GGDEF"/>
    <property type="match status" value="1"/>
</dbReference>
<evidence type="ECO:0000259" key="2">
    <source>
        <dbReference type="PROSITE" id="PS50113"/>
    </source>
</evidence>
<dbReference type="InterPro" id="IPR000014">
    <property type="entry name" value="PAS"/>
</dbReference>
<dbReference type="Gene3D" id="6.10.340.10">
    <property type="match status" value="1"/>
</dbReference>
<feature type="domain" description="HD-GYP" evidence="5">
    <location>
        <begin position="623"/>
        <end position="818"/>
    </location>
</feature>
<dbReference type="SMART" id="SM00471">
    <property type="entry name" value="HDc"/>
    <property type="match status" value="1"/>
</dbReference>
<dbReference type="SUPFAM" id="SSF55785">
    <property type="entry name" value="PYP-like sensor domain (PAS domain)"/>
    <property type="match status" value="1"/>
</dbReference>
<dbReference type="PROSITE" id="PS50113">
    <property type="entry name" value="PAC"/>
    <property type="match status" value="1"/>
</dbReference>
<dbReference type="AlphaFoldDB" id="I4D6E9"/>
<dbReference type="PANTHER" id="PTHR43155:SF2">
    <property type="entry name" value="CYCLIC DI-GMP PHOSPHODIESTERASE PA4108"/>
    <property type="match status" value="1"/>
</dbReference>
<dbReference type="CDD" id="cd01949">
    <property type="entry name" value="GGDEF"/>
    <property type="match status" value="1"/>
</dbReference>
<dbReference type="KEGG" id="dai:Desaci_2422"/>
<keyword evidence="1" id="KW-1133">Transmembrane helix</keyword>
<keyword evidence="1" id="KW-0472">Membrane</keyword>
<evidence type="ECO:0000256" key="1">
    <source>
        <dbReference type="SAM" id="Phobius"/>
    </source>
</evidence>
<evidence type="ECO:0000313" key="6">
    <source>
        <dbReference type="EMBL" id="AFM41373.1"/>
    </source>
</evidence>
<dbReference type="InterPro" id="IPR003660">
    <property type="entry name" value="HAMP_dom"/>
</dbReference>
<dbReference type="InterPro" id="IPR001610">
    <property type="entry name" value="PAC"/>
</dbReference>
<dbReference type="SMART" id="SM00267">
    <property type="entry name" value="GGDEF"/>
    <property type="match status" value="1"/>
</dbReference>
<dbReference type="Pfam" id="PF00990">
    <property type="entry name" value="GGDEF"/>
    <property type="match status" value="1"/>
</dbReference>
<dbReference type="InterPro" id="IPR013655">
    <property type="entry name" value="PAS_fold_3"/>
</dbReference>
<dbReference type="InterPro" id="IPR003607">
    <property type="entry name" value="HD/PDEase_dom"/>
</dbReference>
<dbReference type="InterPro" id="IPR035965">
    <property type="entry name" value="PAS-like_dom_sf"/>
</dbReference>
<dbReference type="PROSITE" id="PS51832">
    <property type="entry name" value="HD_GYP"/>
    <property type="match status" value="1"/>
</dbReference>
<dbReference type="Proteomes" id="UP000002892">
    <property type="component" value="Chromosome"/>
</dbReference>
<dbReference type="CDD" id="cd06225">
    <property type="entry name" value="HAMP"/>
    <property type="match status" value="1"/>
</dbReference>
<dbReference type="InterPro" id="IPR043128">
    <property type="entry name" value="Rev_trsase/Diguanyl_cyclase"/>
</dbReference>
<dbReference type="Pfam" id="PF05228">
    <property type="entry name" value="CHASE4"/>
    <property type="match status" value="1"/>
</dbReference>
<gene>
    <name evidence="6" type="ordered locus">Desaci_2422</name>
</gene>
<feature type="domain" description="HAMP" evidence="3">
    <location>
        <begin position="287"/>
        <end position="340"/>
    </location>
</feature>
<feature type="domain" description="PAC" evidence="2">
    <location>
        <begin position="420"/>
        <end position="473"/>
    </location>
</feature>
<accession>I4D6E9</accession>
<dbReference type="SUPFAM" id="SSF55073">
    <property type="entry name" value="Nucleotide cyclase"/>
    <property type="match status" value="1"/>
</dbReference>
<dbReference type="HOGENOM" id="CLU_000445_92_8_9"/>
<dbReference type="InterPro" id="IPR037522">
    <property type="entry name" value="HD_GYP_dom"/>
</dbReference>
<dbReference type="PROSITE" id="PS50887">
    <property type="entry name" value="GGDEF"/>
    <property type="match status" value="1"/>
</dbReference>
<feature type="transmembrane region" description="Helical" evidence="1">
    <location>
        <begin position="7"/>
        <end position="30"/>
    </location>
</feature>
<dbReference type="InterPro" id="IPR000160">
    <property type="entry name" value="GGDEF_dom"/>
</dbReference>
<evidence type="ECO:0000259" key="3">
    <source>
        <dbReference type="PROSITE" id="PS50885"/>
    </source>
</evidence>
<dbReference type="Gene3D" id="1.10.3210.10">
    <property type="entry name" value="Hypothetical protein af1432"/>
    <property type="match status" value="1"/>
</dbReference>
<organism evidence="6 7">
    <name type="scientific">Desulfosporosinus acidiphilus (strain DSM 22704 / JCM 16185 / SJ4)</name>
    <dbReference type="NCBI Taxonomy" id="646529"/>
    <lineage>
        <taxon>Bacteria</taxon>
        <taxon>Bacillati</taxon>
        <taxon>Bacillota</taxon>
        <taxon>Clostridia</taxon>
        <taxon>Eubacteriales</taxon>
        <taxon>Desulfitobacteriaceae</taxon>
        <taxon>Desulfosporosinus</taxon>
    </lineage>
</organism>
<dbReference type="Pfam" id="PF08447">
    <property type="entry name" value="PAS_3"/>
    <property type="match status" value="1"/>
</dbReference>
<dbReference type="RefSeq" id="WP_014827372.1">
    <property type="nucleotide sequence ID" value="NC_018068.1"/>
</dbReference>
<evidence type="ECO:0000259" key="5">
    <source>
        <dbReference type="PROSITE" id="PS51832"/>
    </source>
</evidence>
<evidence type="ECO:0000313" key="7">
    <source>
        <dbReference type="Proteomes" id="UP000002892"/>
    </source>
</evidence>
<dbReference type="CDD" id="cd00077">
    <property type="entry name" value="HDc"/>
    <property type="match status" value="1"/>
</dbReference>
<sequence>MGIRLKTFFVITAGALAVALVMLGAIRMFLIDNLLSQEDQIIKQNYKSISIMLNSRQNSLKSTLLDWAKWDDTFNFIRDDNQAYINNNLQNSTFTDLSLNMMMFLNNDGKVIYAKGYDLENGVKTSIDSSIISYINKSQKKLSGIQGNDVLAGMLMVSNRPMIILISSITQSNEKPPADGYLIIGQYLDKSFLNYLDDVTHETIDIGSVNPSQATPSDDGLVIKKSQTLIMATTYVKDLNGNPDISITMKRERNIYDQGIKTLNLFRWVFLAGLFTIILICILVIDRTILKRLRKLYSFVHEVGIRKDVWSRIELSGKDEISKLATAINHMLEEIKMAYKDIEEGEERFRLTMEATNDGFWDLRIEDMNLYINSEWLRLVGDETLDQDDLYKKYFRPVKVDESTINNALDECIRGDKEYLHEEYSVFKNNGEQIWILNRGKVVEYDSSGKPKRVVGTFSDITTQKRIEQELYILSYTDKLTGLKNRAYMEKVLESLDGSIESKYQILMGDLNGLKYTNDTYGHNQGDKLLCQISEILKRSCSVSDIIARWGGDEFIILIKDKDQSYCQEIIKKIKSECRNISPNLPVKLSIAIGSAEKNGNYKSKDIIKIAEERMYQNKLLESTSLRSSTLLSLERTLFEKDQETEEHAARLKIMCVKIGEEMGFSQYELDELALFAMLHDIGKIAIPDHILMKPDKLSAEEWDIMKKHSEIGFRIAESTPELSHIAKYILSHHERYDGKGYPNSLKGEQIPKMARILSIVDSFDVMTNTRPYKAAVSVEEAIEELKACSGKQFDPVIVEVFLKLLMNGNLVDNNITS</sequence>
<dbReference type="EMBL" id="CP003639">
    <property type="protein sequence ID" value="AFM41373.1"/>
    <property type="molecule type" value="Genomic_DNA"/>
</dbReference>
<proteinExistence type="predicted"/>
<dbReference type="PROSITE" id="PS50885">
    <property type="entry name" value="HAMP"/>
    <property type="match status" value="1"/>
</dbReference>
<reference evidence="6 7" key="1">
    <citation type="journal article" date="2012" name="J. Bacteriol.">
        <title>Complete genome sequences of Desulfosporosinus orientis DSM765T, Desulfosporosinus youngiae DSM17734T, Desulfosporosinus meridiei DSM13257T, and Desulfosporosinus acidiphilus DSM22704T.</title>
        <authorList>
            <person name="Pester M."/>
            <person name="Brambilla E."/>
            <person name="Alazard D."/>
            <person name="Rattei T."/>
            <person name="Weinmaier T."/>
            <person name="Han J."/>
            <person name="Lucas S."/>
            <person name="Lapidus A."/>
            <person name="Cheng J.F."/>
            <person name="Goodwin L."/>
            <person name="Pitluck S."/>
            <person name="Peters L."/>
            <person name="Ovchinnikova G."/>
            <person name="Teshima H."/>
            <person name="Detter J.C."/>
            <person name="Han C.S."/>
            <person name="Tapia R."/>
            <person name="Land M.L."/>
            <person name="Hauser L."/>
            <person name="Kyrpides N.C."/>
            <person name="Ivanova N.N."/>
            <person name="Pagani I."/>
            <person name="Huntmann M."/>
            <person name="Wei C.L."/>
            <person name="Davenport K.W."/>
            <person name="Daligault H."/>
            <person name="Chain P.S."/>
            <person name="Chen A."/>
            <person name="Mavromatis K."/>
            <person name="Markowitz V."/>
            <person name="Szeto E."/>
            <person name="Mikhailova N."/>
            <person name="Pati A."/>
            <person name="Wagner M."/>
            <person name="Woyke T."/>
            <person name="Ollivier B."/>
            <person name="Klenk H.P."/>
            <person name="Spring S."/>
            <person name="Loy A."/>
        </authorList>
    </citation>
    <scope>NUCLEOTIDE SEQUENCE [LARGE SCALE GENOMIC DNA]</scope>
    <source>
        <strain evidence="7">DSM 22704 / JCM 16185 / SJ4</strain>
    </source>
</reference>
<dbReference type="InterPro" id="IPR007892">
    <property type="entry name" value="CHASE4"/>
</dbReference>
<dbReference type="eggNOG" id="COG3437">
    <property type="taxonomic scope" value="Bacteria"/>
</dbReference>
<dbReference type="STRING" id="646529.Desaci_2422"/>
<dbReference type="GO" id="GO:0007165">
    <property type="term" value="P:signal transduction"/>
    <property type="evidence" value="ECO:0007669"/>
    <property type="project" value="InterPro"/>
</dbReference>
<feature type="domain" description="GGDEF" evidence="4">
    <location>
        <begin position="502"/>
        <end position="631"/>
    </location>
</feature>
<dbReference type="Gene3D" id="3.30.450.20">
    <property type="entry name" value="PAS domain"/>
    <property type="match status" value="1"/>
</dbReference>
<name>I4D6E9_DESAJ</name>
<dbReference type="Gene3D" id="3.30.70.270">
    <property type="match status" value="1"/>
</dbReference>
<dbReference type="PANTHER" id="PTHR43155">
    <property type="entry name" value="CYCLIC DI-GMP PHOSPHODIESTERASE PA4108-RELATED"/>
    <property type="match status" value="1"/>
</dbReference>
<dbReference type="InterPro" id="IPR029787">
    <property type="entry name" value="Nucleotide_cyclase"/>
</dbReference>
<evidence type="ECO:0000259" key="4">
    <source>
        <dbReference type="PROSITE" id="PS50887"/>
    </source>
</evidence>
<dbReference type="NCBIfam" id="TIGR00229">
    <property type="entry name" value="sensory_box"/>
    <property type="match status" value="1"/>
</dbReference>
<keyword evidence="7" id="KW-1185">Reference proteome</keyword>
<dbReference type="OrthoDB" id="9798833at2"/>
<keyword evidence="1" id="KW-0812">Transmembrane</keyword>
<dbReference type="Pfam" id="PF13487">
    <property type="entry name" value="HD_5"/>
    <property type="match status" value="1"/>
</dbReference>
<dbReference type="SUPFAM" id="SSF109604">
    <property type="entry name" value="HD-domain/PDEase-like"/>
    <property type="match status" value="1"/>
</dbReference>
<dbReference type="eggNOG" id="COG3322">
    <property type="taxonomic scope" value="Bacteria"/>
</dbReference>
<feature type="transmembrane region" description="Helical" evidence="1">
    <location>
        <begin position="265"/>
        <end position="285"/>
    </location>
</feature>
<dbReference type="SMART" id="SM00304">
    <property type="entry name" value="HAMP"/>
    <property type="match status" value="1"/>
</dbReference>